<name>A0A7V8SZF4_9BACT</name>
<dbReference type="Gene3D" id="3.30.450.150">
    <property type="entry name" value="Haem-degrading domain"/>
    <property type="match status" value="1"/>
</dbReference>
<dbReference type="EMBL" id="JACDQQ010002478">
    <property type="protein sequence ID" value="MBA0088395.1"/>
    <property type="molecule type" value="Genomic_DNA"/>
</dbReference>
<evidence type="ECO:0000313" key="2">
    <source>
        <dbReference type="Proteomes" id="UP000567293"/>
    </source>
</evidence>
<gene>
    <name evidence="1" type="ORF">HRJ53_25700</name>
</gene>
<evidence type="ECO:0000313" key="1">
    <source>
        <dbReference type="EMBL" id="MBA0088395.1"/>
    </source>
</evidence>
<dbReference type="AlphaFoldDB" id="A0A7V8SZF4"/>
<protein>
    <submittedName>
        <fullName evidence="1">Heme-binding protein</fullName>
    </submittedName>
</protein>
<accession>A0A7V8SZF4</accession>
<dbReference type="InterPro" id="IPR005624">
    <property type="entry name" value="PduO/GlcC-like"/>
</dbReference>
<organism evidence="1 2">
    <name type="scientific">Candidatus Acidiferrum panamense</name>
    <dbReference type="NCBI Taxonomy" id="2741543"/>
    <lineage>
        <taxon>Bacteria</taxon>
        <taxon>Pseudomonadati</taxon>
        <taxon>Acidobacteriota</taxon>
        <taxon>Terriglobia</taxon>
        <taxon>Candidatus Acidiferrales</taxon>
        <taxon>Candidatus Acidiferrum</taxon>
    </lineage>
</organism>
<proteinExistence type="predicted"/>
<dbReference type="Proteomes" id="UP000567293">
    <property type="component" value="Unassembled WGS sequence"/>
</dbReference>
<comment type="caution">
    <text evidence="1">The sequence shown here is derived from an EMBL/GenBank/DDBJ whole genome shotgun (WGS) entry which is preliminary data.</text>
</comment>
<dbReference type="InterPro" id="IPR052517">
    <property type="entry name" value="GlcG_carb_metab_protein"/>
</dbReference>
<dbReference type="InterPro" id="IPR038084">
    <property type="entry name" value="PduO/GlcC-like_sf"/>
</dbReference>
<reference evidence="1" key="1">
    <citation type="submission" date="2020-06" db="EMBL/GenBank/DDBJ databases">
        <title>Legume-microbial interactions unlock mineral nutrients during tropical forest succession.</title>
        <authorList>
            <person name="Epihov D.Z."/>
        </authorList>
    </citation>
    <scope>NUCLEOTIDE SEQUENCE [LARGE SCALE GENOMIC DNA]</scope>
    <source>
        <strain evidence="1">Pan2503</strain>
    </source>
</reference>
<dbReference type="SUPFAM" id="SSF143744">
    <property type="entry name" value="GlcG-like"/>
    <property type="match status" value="1"/>
</dbReference>
<dbReference type="Pfam" id="PF03928">
    <property type="entry name" value="HbpS-like"/>
    <property type="match status" value="1"/>
</dbReference>
<sequence>MAAVLSRHAIADGVVAQKNLSLGLAKAIAEATLAACKEKGYSTAAAVVDRAGQVMVILRDEQASAQTADMARRKAYTARMFRTTSLEFQKRTLDPKYAAQRDVADILALGGGVPIMIGNEAIGGVGSSGSTQEQDDACAKAGVAKVADQLK</sequence>
<dbReference type="PANTHER" id="PTHR34309:SF10">
    <property type="entry name" value="SLR1406 PROTEIN"/>
    <property type="match status" value="1"/>
</dbReference>
<dbReference type="PANTHER" id="PTHR34309">
    <property type="entry name" value="SLR1406 PROTEIN"/>
    <property type="match status" value="1"/>
</dbReference>
<keyword evidence="2" id="KW-1185">Reference proteome</keyword>